<dbReference type="Proteomes" id="UP001529510">
    <property type="component" value="Unassembled WGS sequence"/>
</dbReference>
<gene>
    <name evidence="1" type="ORF">M9458_024678</name>
</gene>
<protein>
    <submittedName>
        <fullName evidence="1">Uncharacterized protein</fullName>
    </submittedName>
</protein>
<dbReference type="InterPro" id="IPR038185">
    <property type="entry name" value="MyTH4_dom_sf"/>
</dbReference>
<accession>A0ABD0Q355</accession>
<evidence type="ECO:0000313" key="2">
    <source>
        <dbReference type="Proteomes" id="UP001529510"/>
    </source>
</evidence>
<name>A0ABD0Q355_CIRMR</name>
<dbReference type="EMBL" id="JAMKFB020000012">
    <property type="protein sequence ID" value="KAL0179236.1"/>
    <property type="molecule type" value="Genomic_DNA"/>
</dbReference>
<comment type="caution">
    <text evidence="1">The sequence shown here is derived from an EMBL/GenBank/DDBJ whole genome shotgun (WGS) entry which is preliminary data.</text>
</comment>
<dbReference type="Gene3D" id="1.25.40.530">
    <property type="entry name" value="MyTH4 domain"/>
    <property type="match status" value="1"/>
</dbReference>
<evidence type="ECO:0000313" key="1">
    <source>
        <dbReference type="EMBL" id="KAL0179236.1"/>
    </source>
</evidence>
<dbReference type="InterPro" id="IPR051567">
    <property type="entry name" value="Unconventional_Myosin_ATPase"/>
</dbReference>
<reference evidence="1 2" key="1">
    <citation type="submission" date="2024-05" db="EMBL/GenBank/DDBJ databases">
        <title>Genome sequencing and assembly of Indian major carp, Cirrhinus mrigala (Hamilton, 1822).</title>
        <authorList>
            <person name="Mohindra V."/>
            <person name="Chowdhury L.M."/>
            <person name="Lal K."/>
            <person name="Jena J.K."/>
        </authorList>
    </citation>
    <scope>NUCLEOTIDE SEQUENCE [LARGE SCALE GENOMIC DNA]</scope>
    <source>
        <strain evidence="1">CM1030</strain>
        <tissue evidence="1">Blood</tissue>
    </source>
</reference>
<sequence length="64" mass="7310">DSDLTGWQEQMLGNYIVEKSQLRPSIRDEILAQLVYRTWDGDNEESALRGCAFTPSPDLEKPLL</sequence>
<feature type="non-terminal residue" evidence="1">
    <location>
        <position position="64"/>
    </location>
</feature>
<dbReference type="PANTHER" id="PTHR22692:SF16">
    <property type="entry name" value="MYOSIN XVB"/>
    <property type="match status" value="1"/>
</dbReference>
<proteinExistence type="predicted"/>
<feature type="non-terminal residue" evidence="1">
    <location>
        <position position="1"/>
    </location>
</feature>
<dbReference type="PANTHER" id="PTHR22692">
    <property type="entry name" value="MYOSIN VII, XV"/>
    <property type="match status" value="1"/>
</dbReference>
<organism evidence="1 2">
    <name type="scientific">Cirrhinus mrigala</name>
    <name type="common">Mrigala</name>
    <dbReference type="NCBI Taxonomy" id="683832"/>
    <lineage>
        <taxon>Eukaryota</taxon>
        <taxon>Metazoa</taxon>
        <taxon>Chordata</taxon>
        <taxon>Craniata</taxon>
        <taxon>Vertebrata</taxon>
        <taxon>Euteleostomi</taxon>
        <taxon>Actinopterygii</taxon>
        <taxon>Neopterygii</taxon>
        <taxon>Teleostei</taxon>
        <taxon>Ostariophysi</taxon>
        <taxon>Cypriniformes</taxon>
        <taxon>Cyprinidae</taxon>
        <taxon>Labeoninae</taxon>
        <taxon>Labeonini</taxon>
        <taxon>Cirrhinus</taxon>
    </lineage>
</organism>
<keyword evidence="2" id="KW-1185">Reference proteome</keyword>
<dbReference type="AlphaFoldDB" id="A0ABD0Q355"/>